<feature type="compositionally biased region" description="Basic and acidic residues" evidence="1">
    <location>
        <begin position="469"/>
        <end position="488"/>
    </location>
</feature>
<keyword evidence="2" id="KW-1133">Transmembrane helix</keyword>
<evidence type="ECO:0008006" key="5">
    <source>
        <dbReference type="Google" id="ProtNLM"/>
    </source>
</evidence>
<protein>
    <recommendedName>
        <fullName evidence="5">Alpha/beta hydrolase family protein</fullName>
    </recommendedName>
</protein>
<keyword evidence="4" id="KW-1185">Reference proteome</keyword>
<dbReference type="EMBL" id="SGWW01000003">
    <property type="protein sequence ID" value="RZS56214.1"/>
    <property type="molecule type" value="Genomic_DNA"/>
</dbReference>
<organism evidence="3 4">
    <name type="scientific">Microcella putealis</name>
    <dbReference type="NCBI Taxonomy" id="337005"/>
    <lineage>
        <taxon>Bacteria</taxon>
        <taxon>Bacillati</taxon>
        <taxon>Actinomycetota</taxon>
        <taxon>Actinomycetes</taxon>
        <taxon>Micrococcales</taxon>
        <taxon>Microbacteriaceae</taxon>
        <taxon>Microcella</taxon>
    </lineage>
</organism>
<reference evidence="3 4" key="1">
    <citation type="journal article" date="2015" name="Stand. Genomic Sci.">
        <title>Genomic Encyclopedia of Bacterial and Archaeal Type Strains, Phase III: the genomes of soil and plant-associated and newly described type strains.</title>
        <authorList>
            <person name="Whitman W.B."/>
            <person name="Woyke T."/>
            <person name="Klenk H.P."/>
            <person name="Zhou Y."/>
            <person name="Lilburn T.G."/>
            <person name="Beck B.J."/>
            <person name="De Vos P."/>
            <person name="Vandamme P."/>
            <person name="Eisen J.A."/>
            <person name="Garrity G."/>
            <person name="Hugenholtz P."/>
            <person name="Kyrpides N.C."/>
        </authorList>
    </citation>
    <scope>NUCLEOTIDE SEQUENCE [LARGE SCALE GENOMIC DNA]</scope>
    <source>
        <strain evidence="3 4">CV2</strain>
    </source>
</reference>
<accession>A0A4Q7LNP1</accession>
<dbReference type="Gene3D" id="3.40.50.1820">
    <property type="entry name" value="alpha/beta hydrolase"/>
    <property type="match status" value="1"/>
</dbReference>
<gene>
    <name evidence="3" type="ORF">EV141_1667</name>
</gene>
<comment type="caution">
    <text evidence="3">The sequence shown here is derived from an EMBL/GenBank/DDBJ whole genome shotgun (WGS) entry which is preliminary data.</text>
</comment>
<sequence length="488" mass="49692">MRGVDGNPHDGLTVVHSDVLTSIEVRYRDAAARSAEAAARGRRTGGLVHSESVVIAIDRALADAESARQGLIQIAVALEAAHQLFDAADGAVQATMQRVSSQIAALVGMVGVPLLAAAAVPLIGPSLVSAVGFALLPDKEQEKLLALAERGLEELGRSAATPEGAALVGWLANNIGSLALGAIGVPPHLAASVGEGGLDLVNLEFLSVVASGVAVATGASGVAGVRVTQQTVPSPAGTQPHQVSKMAPPVFTQPVTAPTSVADRHARVPDGAGSQVRIETYAGDNGPRYEVYIAGTDPKAEFGGVNPFDMASNLALTAHLDASSLKAVVVGLEEAGATAQSEVVFTGHSQGALVAAYLAESGQYRTAGLVTAGGPVSDVPISGDYPAIVIEHTDDIIPSITGEHDAGTRATVIEARAFPGGAGELFAPHAADAYVPTARLVDAADDYAITHARDRLPSDPVQGTATMYRGERILDGDDESGGRGRADR</sequence>
<feature type="region of interest" description="Disordered" evidence="1">
    <location>
        <begin position="454"/>
        <end position="488"/>
    </location>
</feature>
<name>A0A4Q7LNP1_9MICO</name>
<dbReference type="RefSeq" id="WP_130485489.1">
    <property type="nucleotide sequence ID" value="NZ_SGWW01000003.1"/>
</dbReference>
<proteinExistence type="predicted"/>
<evidence type="ECO:0000313" key="3">
    <source>
        <dbReference type="EMBL" id="RZS56214.1"/>
    </source>
</evidence>
<evidence type="ECO:0000256" key="1">
    <source>
        <dbReference type="SAM" id="MobiDB-lite"/>
    </source>
</evidence>
<dbReference type="Proteomes" id="UP000293519">
    <property type="component" value="Unassembled WGS sequence"/>
</dbReference>
<keyword evidence="2" id="KW-0812">Transmembrane</keyword>
<evidence type="ECO:0000313" key="4">
    <source>
        <dbReference type="Proteomes" id="UP000293519"/>
    </source>
</evidence>
<evidence type="ECO:0000256" key="2">
    <source>
        <dbReference type="SAM" id="Phobius"/>
    </source>
</evidence>
<dbReference type="OrthoDB" id="4790882at2"/>
<dbReference type="AlphaFoldDB" id="A0A4Q7LNP1"/>
<dbReference type="InterPro" id="IPR029058">
    <property type="entry name" value="AB_hydrolase_fold"/>
</dbReference>
<dbReference type="SUPFAM" id="SSF53474">
    <property type="entry name" value="alpha/beta-Hydrolases"/>
    <property type="match status" value="1"/>
</dbReference>
<feature type="transmembrane region" description="Helical" evidence="2">
    <location>
        <begin position="103"/>
        <end position="136"/>
    </location>
</feature>
<keyword evidence="2" id="KW-0472">Membrane</keyword>